<dbReference type="EMBL" id="JABBWM010000002">
    <property type="protein sequence ID" value="KAG2119703.1"/>
    <property type="molecule type" value="Genomic_DNA"/>
</dbReference>
<evidence type="ECO:0000256" key="1">
    <source>
        <dbReference type="SAM" id="SignalP"/>
    </source>
</evidence>
<proteinExistence type="predicted"/>
<dbReference type="Proteomes" id="UP000823399">
    <property type="component" value="Unassembled WGS sequence"/>
</dbReference>
<dbReference type="GeneID" id="64695471"/>
<reference evidence="2" key="1">
    <citation type="journal article" date="2020" name="New Phytol.">
        <title>Comparative genomics reveals dynamic genome evolution in host specialist ectomycorrhizal fungi.</title>
        <authorList>
            <person name="Lofgren L.A."/>
            <person name="Nguyen N.H."/>
            <person name="Vilgalys R."/>
            <person name="Ruytinx J."/>
            <person name="Liao H.L."/>
            <person name="Branco S."/>
            <person name="Kuo A."/>
            <person name="LaButti K."/>
            <person name="Lipzen A."/>
            <person name="Andreopoulos W."/>
            <person name="Pangilinan J."/>
            <person name="Riley R."/>
            <person name="Hundley H."/>
            <person name="Na H."/>
            <person name="Barry K."/>
            <person name="Grigoriev I.V."/>
            <person name="Stajich J.E."/>
            <person name="Kennedy P.G."/>
        </authorList>
    </citation>
    <scope>NUCLEOTIDE SEQUENCE</scope>
    <source>
        <strain evidence="2">FC423</strain>
    </source>
</reference>
<keyword evidence="1" id="KW-0732">Signal</keyword>
<name>A0A9P7FLV1_9AGAM</name>
<sequence length="157" mass="17003">MPALVLLELPSLVASLTMLGLFRYSVTLEGTVGTEAGQHIAGQNVVEHNGAHSGAVLHILLGQKMITIFYKSILLHDYKLHNLSLPATIITVGNKVSDDTLKSCANLFSSSYSIWGDQASTISKFTKARQKVKMTGARLQAQCLSHLENTVLVTCHL</sequence>
<dbReference type="OrthoDB" id="2019666at2759"/>
<gene>
    <name evidence="2" type="ORF">F5147DRAFT_647600</name>
</gene>
<comment type="caution">
    <text evidence="2">The sequence shown here is derived from an EMBL/GenBank/DDBJ whole genome shotgun (WGS) entry which is preliminary data.</text>
</comment>
<accession>A0A9P7FLV1</accession>
<feature type="chain" id="PRO_5040148866" evidence="1">
    <location>
        <begin position="16"/>
        <end position="157"/>
    </location>
</feature>
<evidence type="ECO:0000313" key="2">
    <source>
        <dbReference type="EMBL" id="KAG2119703.1"/>
    </source>
</evidence>
<evidence type="ECO:0000313" key="3">
    <source>
        <dbReference type="Proteomes" id="UP000823399"/>
    </source>
</evidence>
<keyword evidence="3" id="KW-1185">Reference proteome</keyword>
<feature type="signal peptide" evidence="1">
    <location>
        <begin position="1"/>
        <end position="15"/>
    </location>
</feature>
<protein>
    <submittedName>
        <fullName evidence="2">Uncharacterized protein</fullName>
    </submittedName>
</protein>
<dbReference type="AlphaFoldDB" id="A0A9P7FLV1"/>
<organism evidence="2 3">
    <name type="scientific">Suillus discolor</name>
    <dbReference type="NCBI Taxonomy" id="1912936"/>
    <lineage>
        <taxon>Eukaryota</taxon>
        <taxon>Fungi</taxon>
        <taxon>Dikarya</taxon>
        <taxon>Basidiomycota</taxon>
        <taxon>Agaricomycotina</taxon>
        <taxon>Agaricomycetes</taxon>
        <taxon>Agaricomycetidae</taxon>
        <taxon>Boletales</taxon>
        <taxon>Suillineae</taxon>
        <taxon>Suillaceae</taxon>
        <taxon>Suillus</taxon>
    </lineage>
</organism>
<dbReference type="RefSeq" id="XP_041299529.1">
    <property type="nucleotide sequence ID" value="XM_041433212.1"/>
</dbReference>